<dbReference type="PANTHER" id="PTHR19304">
    <property type="entry name" value="CYCLIC-AMP RESPONSE ELEMENT BINDING PROTEIN"/>
    <property type="match status" value="1"/>
</dbReference>
<protein>
    <recommendedName>
        <fullName evidence="7">BZIP domain-containing protein</fullName>
    </recommendedName>
</protein>
<keyword evidence="2" id="KW-0805">Transcription regulation</keyword>
<proteinExistence type="predicted"/>
<dbReference type="Pfam" id="PF00170">
    <property type="entry name" value="bZIP_1"/>
    <property type="match status" value="1"/>
</dbReference>
<dbReference type="KEGG" id="tpf:TPHA_0O01540"/>
<reference evidence="8 9" key="1">
    <citation type="journal article" date="2011" name="Proc. Natl. Acad. Sci. U.S.A.">
        <title>Evolutionary erosion of yeast sex chromosomes by mating-type switching accidents.</title>
        <authorList>
            <person name="Gordon J.L."/>
            <person name="Armisen D."/>
            <person name="Proux-Wera E."/>
            <person name="Oheigeartaigh S.S."/>
            <person name="Byrne K.P."/>
            <person name="Wolfe K.H."/>
        </authorList>
    </citation>
    <scope>NUCLEOTIDE SEQUENCE [LARGE SCALE GENOMIC DNA]</scope>
    <source>
        <strain evidence="9">ATCC 24235 / CBS 4417 / NBRC 1672 / NRRL Y-8282 / UCD 70-5</strain>
    </source>
</reference>
<evidence type="ECO:0000313" key="9">
    <source>
        <dbReference type="Proteomes" id="UP000005666"/>
    </source>
</evidence>
<dbReference type="GO" id="GO:0005634">
    <property type="term" value="C:nucleus"/>
    <property type="evidence" value="ECO:0007669"/>
    <property type="project" value="UniProtKB-SubCell"/>
</dbReference>
<dbReference type="SMART" id="SM00338">
    <property type="entry name" value="BRLZ"/>
    <property type="match status" value="1"/>
</dbReference>
<evidence type="ECO:0000313" key="8">
    <source>
        <dbReference type="EMBL" id="CCE66121.1"/>
    </source>
</evidence>
<dbReference type="AlphaFoldDB" id="G8C1U3"/>
<dbReference type="EMBL" id="HE612870">
    <property type="protein sequence ID" value="CCE66121.1"/>
    <property type="molecule type" value="Genomic_DNA"/>
</dbReference>
<dbReference type="OMA" id="CAIAKAQ"/>
<evidence type="ECO:0000256" key="6">
    <source>
        <dbReference type="SAM" id="MobiDB-lite"/>
    </source>
</evidence>
<dbReference type="SUPFAM" id="SSF57959">
    <property type="entry name" value="Leucine zipper domain"/>
    <property type="match status" value="1"/>
</dbReference>
<dbReference type="InterPro" id="IPR004827">
    <property type="entry name" value="bZIP"/>
</dbReference>
<dbReference type="GeneID" id="11530735"/>
<feature type="coiled-coil region" evidence="5">
    <location>
        <begin position="217"/>
        <end position="244"/>
    </location>
</feature>
<dbReference type="RefSeq" id="XP_003688555.1">
    <property type="nucleotide sequence ID" value="XM_003688507.1"/>
</dbReference>
<keyword evidence="4" id="KW-0539">Nucleus</keyword>
<dbReference type="InterPro" id="IPR051027">
    <property type="entry name" value="bZIP_transcription_factors"/>
</dbReference>
<dbReference type="OrthoDB" id="295274at2759"/>
<accession>G8C1U3</accession>
<evidence type="ECO:0000256" key="1">
    <source>
        <dbReference type="ARBA" id="ARBA00004123"/>
    </source>
</evidence>
<feature type="compositionally biased region" description="Basic residues" evidence="6">
    <location>
        <begin position="164"/>
        <end position="188"/>
    </location>
</feature>
<sequence>MLAQTQTAFTNTLNNTNKSASVSSGVRTTPNFYINSGLTPNESSLRTGLTPLSQTVPTMLPVLGNNGAALNSAAAPFTPGLTTLLGYSSAQPLPTSMGMMGNGSGFTPGGIRPSPPLNINNGTKVLDNVTKVVVGGGSNSGSAGDSVASGPLNSSGDPTAEKTKAKRVQKPKANGRKAGTTKKKKGAKAKANSESKEVVQKRMEFLERNRLAASKFRQRKKEYIKKIEDELDFYKSEYRELTQIVDKIIGHDDNKSILEGLENLMAANDPIKALELVNSIKI</sequence>
<organism evidence="8 9">
    <name type="scientific">Tetrapisispora phaffii (strain ATCC 24235 / CBS 4417 / NBRC 1672 / NRRL Y-8282 / UCD 70-5)</name>
    <name type="common">Yeast</name>
    <name type="synonym">Fabospora phaffii</name>
    <dbReference type="NCBI Taxonomy" id="1071381"/>
    <lineage>
        <taxon>Eukaryota</taxon>
        <taxon>Fungi</taxon>
        <taxon>Dikarya</taxon>
        <taxon>Ascomycota</taxon>
        <taxon>Saccharomycotina</taxon>
        <taxon>Saccharomycetes</taxon>
        <taxon>Saccharomycetales</taxon>
        <taxon>Saccharomycetaceae</taxon>
        <taxon>Tetrapisispora</taxon>
    </lineage>
</organism>
<comment type="subcellular location">
    <subcellularLocation>
        <location evidence="1">Nucleus</location>
    </subcellularLocation>
</comment>
<name>G8C1U3_TETPH</name>
<evidence type="ECO:0000256" key="4">
    <source>
        <dbReference type="ARBA" id="ARBA00023242"/>
    </source>
</evidence>
<dbReference type="GO" id="GO:0003700">
    <property type="term" value="F:DNA-binding transcription factor activity"/>
    <property type="evidence" value="ECO:0007669"/>
    <property type="project" value="InterPro"/>
</dbReference>
<evidence type="ECO:0000256" key="2">
    <source>
        <dbReference type="ARBA" id="ARBA00023015"/>
    </source>
</evidence>
<evidence type="ECO:0000259" key="7">
    <source>
        <dbReference type="PROSITE" id="PS50217"/>
    </source>
</evidence>
<dbReference type="InterPro" id="IPR046347">
    <property type="entry name" value="bZIP_sf"/>
</dbReference>
<gene>
    <name evidence="8" type="primary">TPHA0O01540</name>
    <name evidence="8" type="ordered locus">TPHA_0O01540</name>
</gene>
<evidence type="ECO:0000256" key="5">
    <source>
        <dbReference type="SAM" id="Coils"/>
    </source>
</evidence>
<dbReference type="STRING" id="1071381.G8C1U3"/>
<dbReference type="PROSITE" id="PS50217">
    <property type="entry name" value="BZIP"/>
    <property type="match status" value="1"/>
</dbReference>
<dbReference type="eggNOG" id="KOG1414">
    <property type="taxonomic scope" value="Eukaryota"/>
</dbReference>
<keyword evidence="9" id="KW-1185">Reference proteome</keyword>
<evidence type="ECO:0000256" key="3">
    <source>
        <dbReference type="ARBA" id="ARBA00023163"/>
    </source>
</evidence>
<feature type="domain" description="BZIP" evidence="7">
    <location>
        <begin position="199"/>
        <end position="248"/>
    </location>
</feature>
<keyword evidence="3" id="KW-0804">Transcription</keyword>
<keyword evidence="5" id="KW-0175">Coiled coil</keyword>
<feature type="compositionally biased region" description="Low complexity" evidence="6">
    <location>
        <begin position="140"/>
        <end position="150"/>
    </location>
</feature>
<feature type="region of interest" description="Disordered" evidence="6">
    <location>
        <begin position="1"/>
        <end position="26"/>
    </location>
</feature>
<dbReference type="HOGENOM" id="CLU_987579_0_0_1"/>
<feature type="region of interest" description="Disordered" evidence="6">
    <location>
        <begin position="136"/>
        <end position="196"/>
    </location>
</feature>
<dbReference type="Proteomes" id="UP000005666">
    <property type="component" value="Chromosome 15"/>
</dbReference>
<dbReference type="Gene3D" id="1.20.5.170">
    <property type="match status" value="1"/>
</dbReference>
<dbReference type="CDD" id="cd14687">
    <property type="entry name" value="bZIP_ATF2"/>
    <property type="match status" value="1"/>
</dbReference>